<proteinExistence type="predicted"/>
<dbReference type="Pfam" id="PF01850">
    <property type="entry name" value="PIN"/>
    <property type="match status" value="1"/>
</dbReference>
<dbReference type="InterPro" id="IPR041705">
    <property type="entry name" value="PIN_Sll0205"/>
</dbReference>
<dbReference type="CDD" id="cd09872">
    <property type="entry name" value="PIN_Sll0205-like"/>
    <property type="match status" value="1"/>
</dbReference>
<gene>
    <name evidence="2" type="ORF">LZC94_18660</name>
</gene>
<accession>A0ABZ2M9R6</accession>
<evidence type="ECO:0000313" key="2">
    <source>
        <dbReference type="EMBL" id="WXB19243.1"/>
    </source>
</evidence>
<dbReference type="Gene3D" id="3.40.50.1010">
    <property type="entry name" value="5'-nuclease"/>
    <property type="match status" value="1"/>
</dbReference>
<dbReference type="PANTHER" id="PTHR36173:SF1">
    <property type="entry name" value="RIBONUCLEASE VAPC22"/>
    <property type="match status" value="1"/>
</dbReference>
<dbReference type="SUPFAM" id="SSF88723">
    <property type="entry name" value="PIN domain-like"/>
    <property type="match status" value="1"/>
</dbReference>
<organism evidence="2 3">
    <name type="scientific">Pendulispora albinea</name>
    <dbReference type="NCBI Taxonomy" id="2741071"/>
    <lineage>
        <taxon>Bacteria</taxon>
        <taxon>Pseudomonadati</taxon>
        <taxon>Myxococcota</taxon>
        <taxon>Myxococcia</taxon>
        <taxon>Myxococcales</taxon>
        <taxon>Sorangiineae</taxon>
        <taxon>Pendulisporaceae</taxon>
        <taxon>Pendulispora</taxon>
    </lineage>
</organism>
<sequence length="131" mass="13947">MIVLDTHTLVWFLLGNPQLGKGATRIIDRNIGRSALVSAISFCEIAALAKRGRVALEITARDFRDHAMNVGFIEKPVDGVIAIEAVALAFAHRDPADRLIVATACSLGAALMTADQVLLDAGVVQTVDARL</sequence>
<evidence type="ECO:0000259" key="1">
    <source>
        <dbReference type="Pfam" id="PF01850"/>
    </source>
</evidence>
<dbReference type="InterPro" id="IPR029060">
    <property type="entry name" value="PIN-like_dom_sf"/>
</dbReference>
<protein>
    <submittedName>
        <fullName evidence="2">Type II toxin-antitoxin system VapC family toxin</fullName>
    </submittedName>
</protein>
<dbReference type="InterPro" id="IPR052919">
    <property type="entry name" value="TA_system_RNase"/>
</dbReference>
<feature type="domain" description="PIN" evidence="1">
    <location>
        <begin position="2"/>
        <end position="120"/>
    </location>
</feature>
<keyword evidence="3" id="KW-1185">Reference proteome</keyword>
<dbReference type="Proteomes" id="UP001370348">
    <property type="component" value="Chromosome"/>
</dbReference>
<dbReference type="EMBL" id="CP089984">
    <property type="protein sequence ID" value="WXB19243.1"/>
    <property type="molecule type" value="Genomic_DNA"/>
</dbReference>
<dbReference type="InterPro" id="IPR002716">
    <property type="entry name" value="PIN_dom"/>
</dbReference>
<dbReference type="RefSeq" id="WP_394828867.1">
    <property type="nucleotide sequence ID" value="NZ_CP089984.1"/>
</dbReference>
<name>A0ABZ2M9R6_9BACT</name>
<dbReference type="PANTHER" id="PTHR36173">
    <property type="entry name" value="RIBONUCLEASE VAPC16-RELATED"/>
    <property type="match status" value="1"/>
</dbReference>
<evidence type="ECO:0000313" key="3">
    <source>
        <dbReference type="Proteomes" id="UP001370348"/>
    </source>
</evidence>
<reference evidence="2 3" key="1">
    <citation type="submission" date="2021-12" db="EMBL/GenBank/DDBJ databases">
        <title>Discovery of the Pendulisporaceae a myxobacterial family with distinct sporulation behavior and unique specialized metabolism.</title>
        <authorList>
            <person name="Garcia R."/>
            <person name="Popoff A."/>
            <person name="Bader C.D."/>
            <person name="Loehr J."/>
            <person name="Walesch S."/>
            <person name="Walt C."/>
            <person name="Boldt J."/>
            <person name="Bunk B."/>
            <person name="Haeckl F.J.F.P.J."/>
            <person name="Gunesch A.P."/>
            <person name="Birkelbach J."/>
            <person name="Nuebel U."/>
            <person name="Pietschmann T."/>
            <person name="Bach T."/>
            <person name="Mueller R."/>
        </authorList>
    </citation>
    <scope>NUCLEOTIDE SEQUENCE [LARGE SCALE GENOMIC DNA]</scope>
    <source>
        <strain evidence="2 3">MSr11954</strain>
    </source>
</reference>